<accession>A0ABN0ABV5</accession>
<dbReference type="Proteomes" id="UP000006015">
    <property type="component" value="Unassembled WGS sequence"/>
</dbReference>
<keyword evidence="2" id="KW-1185">Reference proteome</keyword>
<evidence type="ECO:0000313" key="1">
    <source>
        <dbReference type="EMBL" id="EFG80221.1"/>
    </source>
</evidence>
<gene>
    <name evidence="1" type="ORF">HMPREF0281_02313</name>
</gene>
<evidence type="ECO:0000313" key="2">
    <source>
        <dbReference type="Proteomes" id="UP000006015"/>
    </source>
</evidence>
<sequence length="286" mass="33501">MRLKLETMIPIDYTEENTKFVPFRRVMKAPKNATLQWVALVHGFKLGNYTNQFPFRIELEKQQLDNLQQYVDRCSAVAQCDPLWSGYSSTWVSNRERPQGQDFKIISDHDMRSVCLTFRQLYSNDEPGMTFRNVNNLIQKISRNQLEPQEFEQLNQTFLKPLLTAAKELQTEYFDDIFIERVLPSLTARSPPPRERDKNEIDPEKIISILFYGGYVHAGKHTETFELLKSEPARFHQLRYQFIGQVRAFSLIYLSFGEMILALARGNGLVRPIYRTDHQTNFSFDG</sequence>
<proteinExistence type="predicted"/>
<name>A0ABN0ABV5_CORAM</name>
<reference evidence="1 2" key="1">
    <citation type="submission" date="2010-04" db="EMBL/GenBank/DDBJ databases">
        <authorList>
            <person name="Weinstock G."/>
            <person name="Sodergren E."/>
            <person name="Clifton S."/>
            <person name="Fulton L."/>
            <person name="Fulton B."/>
            <person name="Courtney L."/>
            <person name="Fronick C."/>
            <person name="Harrison M."/>
            <person name="Strong C."/>
            <person name="Farmer C."/>
            <person name="Delahaunty K."/>
            <person name="Markovic C."/>
            <person name="Hall O."/>
            <person name="Minx P."/>
            <person name="Tomlinson C."/>
            <person name="Mitreva M."/>
            <person name="Hou S."/>
            <person name="Wollam A."/>
            <person name="Pepin K.H."/>
            <person name="Johnson M."/>
            <person name="Bhonagiri V."/>
            <person name="Zhang X."/>
            <person name="Suruliraj S."/>
            <person name="Warren W."/>
            <person name="Chinwalla A."/>
            <person name="Mardis E.R."/>
            <person name="Wilson R.K."/>
        </authorList>
    </citation>
    <scope>NUCLEOTIDE SEQUENCE [LARGE SCALE GENOMIC DNA]</scope>
    <source>
        <strain evidence="1 2">DSM 20306</strain>
    </source>
</reference>
<protein>
    <submittedName>
        <fullName evidence="1">Uncharacterized protein</fullName>
    </submittedName>
</protein>
<organism evidence="1 2">
    <name type="scientific">Corynebacterium ammoniagenes DSM 20306</name>
    <dbReference type="NCBI Taxonomy" id="649754"/>
    <lineage>
        <taxon>Bacteria</taxon>
        <taxon>Bacillati</taxon>
        <taxon>Actinomycetota</taxon>
        <taxon>Actinomycetes</taxon>
        <taxon>Mycobacteriales</taxon>
        <taxon>Corynebacteriaceae</taxon>
        <taxon>Corynebacterium</taxon>
    </lineage>
</organism>
<dbReference type="EMBL" id="ADNS01000031">
    <property type="protein sequence ID" value="EFG80221.1"/>
    <property type="molecule type" value="Genomic_DNA"/>
</dbReference>
<comment type="caution">
    <text evidence="1">The sequence shown here is derived from an EMBL/GenBank/DDBJ whole genome shotgun (WGS) entry which is preliminary data.</text>
</comment>